<comment type="similarity">
    <text evidence="8 12">Belongs to the DEAD box helicase family.</text>
</comment>
<dbReference type="PROSITE" id="PS51195">
    <property type="entry name" value="Q_MOTIF"/>
    <property type="match status" value="1"/>
</dbReference>
<dbReference type="InterPro" id="IPR011545">
    <property type="entry name" value="DEAD/DEAH_box_helicase_dom"/>
</dbReference>
<dbReference type="Pfam" id="PF25399">
    <property type="entry name" value="DeaD_dimer"/>
    <property type="match status" value="1"/>
</dbReference>
<dbReference type="InterPro" id="IPR012677">
    <property type="entry name" value="Nucleotide-bd_a/b_plait_sf"/>
</dbReference>
<dbReference type="Pfam" id="PF03880">
    <property type="entry name" value="DbpA"/>
    <property type="match status" value="1"/>
</dbReference>
<dbReference type="CDD" id="cd12252">
    <property type="entry name" value="RRM_DbpA"/>
    <property type="match status" value="1"/>
</dbReference>
<evidence type="ECO:0000256" key="4">
    <source>
        <dbReference type="ARBA" id="ARBA00022801"/>
    </source>
</evidence>
<dbReference type="EC" id="3.6.4.13" evidence="1"/>
<reference evidence="18" key="1">
    <citation type="submission" date="2018-05" db="EMBL/GenBank/DDBJ databases">
        <title>Pseudarcicella sp. HME7025 Genome sequencing and assembly.</title>
        <authorList>
            <person name="Kim H."/>
            <person name="Kang H."/>
            <person name="Joh K."/>
        </authorList>
    </citation>
    <scope>NUCLEOTIDE SEQUENCE [LARGE SCALE GENOMIC DNA]</scope>
    <source>
        <strain evidence="18">HME7025</strain>
    </source>
</reference>
<comment type="catalytic activity">
    <reaction evidence="9">
        <text>ATP + H2O = ADP + phosphate + H(+)</text>
        <dbReference type="Rhea" id="RHEA:13065"/>
        <dbReference type="ChEBI" id="CHEBI:15377"/>
        <dbReference type="ChEBI" id="CHEBI:15378"/>
        <dbReference type="ChEBI" id="CHEBI:30616"/>
        <dbReference type="ChEBI" id="CHEBI:43474"/>
        <dbReference type="ChEBI" id="CHEBI:456216"/>
        <dbReference type="EC" id="3.6.4.13"/>
    </reaction>
</comment>
<dbReference type="GO" id="GO:0033592">
    <property type="term" value="F:RNA strand annealing activity"/>
    <property type="evidence" value="ECO:0007669"/>
    <property type="project" value="TreeGrafter"/>
</dbReference>
<feature type="region of interest" description="Disordered" evidence="13">
    <location>
        <begin position="449"/>
        <end position="529"/>
    </location>
</feature>
<feature type="domain" description="DEAD-box RNA helicase Q" evidence="16">
    <location>
        <begin position="16"/>
        <end position="44"/>
    </location>
</feature>
<evidence type="ECO:0000256" key="3">
    <source>
        <dbReference type="ARBA" id="ARBA00022741"/>
    </source>
</evidence>
<evidence type="ECO:0000256" key="7">
    <source>
        <dbReference type="ARBA" id="ARBA00023016"/>
    </source>
</evidence>
<evidence type="ECO:0000256" key="6">
    <source>
        <dbReference type="ARBA" id="ARBA00022840"/>
    </source>
</evidence>
<name>A0A2S2DUT4_9BACT</name>
<dbReference type="PANTHER" id="PTHR47963:SF8">
    <property type="entry name" value="ATP-DEPENDENT RNA HELICASE DEAD"/>
    <property type="match status" value="1"/>
</dbReference>
<dbReference type="GO" id="GO:0009409">
    <property type="term" value="P:response to cold"/>
    <property type="evidence" value="ECO:0007669"/>
    <property type="project" value="TreeGrafter"/>
</dbReference>
<dbReference type="InterPro" id="IPR027417">
    <property type="entry name" value="P-loop_NTPase"/>
</dbReference>
<evidence type="ECO:0000256" key="12">
    <source>
        <dbReference type="RuleBase" id="RU000492"/>
    </source>
</evidence>
<evidence type="ECO:0000256" key="2">
    <source>
        <dbReference type="ARBA" id="ARBA00022490"/>
    </source>
</evidence>
<dbReference type="KEGG" id="psez:HME7025_01273"/>
<dbReference type="SUPFAM" id="SSF52540">
    <property type="entry name" value="P-loop containing nucleoside triphosphate hydrolases"/>
    <property type="match status" value="1"/>
</dbReference>
<dbReference type="CDD" id="cd18787">
    <property type="entry name" value="SF2_C_DEAD"/>
    <property type="match status" value="1"/>
</dbReference>
<dbReference type="PANTHER" id="PTHR47963">
    <property type="entry name" value="DEAD-BOX ATP-DEPENDENT RNA HELICASE 47, MITOCHONDRIAL"/>
    <property type="match status" value="1"/>
</dbReference>
<dbReference type="InterPro" id="IPR005580">
    <property type="entry name" value="DbpA/CsdA_RNA-bd_dom"/>
</dbReference>
<keyword evidence="7" id="KW-0346">Stress response</keyword>
<dbReference type="GO" id="GO:0003724">
    <property type="term" value="F:RNA helicase activity"/>
    <property type="evidence" value="ECO:0007669"/>
    <property type="project" value="UniProtKB-EC"/>
</dbReference>
<dbReference type="PROSITE" id="PS00039">
    <property type="entry name" value="DEAD_ATP_HELICASE"/>
    <property type="match status" value="1"/>
</dbReference>
<feature type="compositionally biased region" description="Basic and acidic residues" evidence="13">
    <location>
        <begin position="454"/>
        <end position="529"/>
    </location>
</feature>
<dbReference type="GO" id="GO:0005524">
    <property type="term" value="F:ATP binding"/>
    <property type="evidence" value="ECO:0007669"/>
    <property type="project" value="UniProtKB-KW"/>
</dbReference>
<evidence type="ECO:0000256" key="11">
    <source>
        <dbReference type="PROSITE-ProRule" id="PRU00552"/>
    </source>
</evidence>
<evidence type="ECO:0000256" key="9">
    <source>
        <dbReference type="ARBA" id="ARBA00047984"/>
    </source>
</evidence>
<dbReference type="Gene3D" id="3.40.50.300">
    <property type="entry name" value="P-loop containing nucleotide triphosphate hydrolases"/>
    <property type="match status" value="2"/>
</dbReference>
<dbReference type="PROSITE" id="PS51192">
    <property type="entry name" value="HELICASE_ATP_BIND_1"/>
    <property type="match status" value="1"/>
</dbReference>
<dbReference type="AlphaFoldDB" id="A0A2S2DUT4"/>
<dbReference type="GO" id="GO:0005840">
    <property type="term" value="C:ribosome"/>
    <property type="evidence" value="ECO:0007669"/>
    <property type="project" value="TreeGrafter"/>
</dbReference>
<dbReference type="GO" id="GO:0042255">
    <property type="term" value="P:ribosome assembly"/>
    <property type="evidence" value="ECO:0007669"/>
    <property type="project" value="UniProtKB-ARBA"/>
</dbReference>
<dbReference type="Gene3D" id="3.30.70.330">
    <property type="match status" value="1"/>
</dbReference>
<feature type="domain" description="Helicase C-terminal" evidence="15">
    <location>
        <begin position="229"/>
        <end position="390"/>
    </location>
</feature>
<dbReference type="InterPro" id="IPR050547">
    <property type="entry name" value="DEAD_box_RNA_helicases"/>
</dbReference>
<dbReference type="FunFam" id="3.40.50.300:FF:000108">
    <property type="entry name" value="ATP-dependent RNA helicase RhlE"/>
    <property type="match status" value="1"/>
</dbReference>
<dbReference type="GO" id="GO:0005829">
    <property type="term" value="C:cytosol"/>
    <property type="evidence" value="ECO:0007669"/>
    <property type="project" value="TreeGrafter"/>
</dbReference>
<gene>
    <name evidence="17" type="primary">rrp3</name>
    <name evidence="17" type="ORF">HME7025_01273</name>
</gene>
<keyword evidence="2" id="KW-0963">Cytoplasm</keyword>
<dbReference type="Pfam" id="PF00270">
    <property type="entry name" value="DEAD"/>
    <property type="match status" value="1"/>
</dbReference>
<evidence type="ECO:0000259" key="14">
    <source>
        <dbReference type="PROSITE" id="PS51192"/>
    </source>
</evidence>
<evidence type="ECO:0000256" key="1">
    <source>
        <dbReference type="ARBA" id="ARBA00012552"/>
    </source>
</evidence>
<dbReference type="SMART" id="SM00490">
    <property type="entry name" value="HELICc"/>
    <property type="match status" value="1"/>
</dbReference>
<keyword evidence="18" id="KW-1185">Reference proteome</keyword>
<dbReference type="InterPro" id="IPR014014">
    <property type="entry name" value="RNA_helicase_DEAD_Q_motif"/>
</dbReference>
<evidence type="ECO:0000256" key="10">
    <source>
        <dbReference type="ARBA" id="ARBA00074363"/>
    </source>
</evidence>
<dbReference type="PROSITE" id="PS51194">
    <property type="entry name" value="HELICASE_CTER"/>
    <property type="match status" value="1"/>
</dbReference>
<dbReference type="CDD" id="cd00268">
    <property type="entry name" value="DEADc"/>
    <property type="match status" value="1"/>
</dbReference>
<dbReference type="InterPro" id="IPR044742">
    <property type="entry name" value="DEAD/DEAH_RhlB"/>
</dbReference>
<keyword evidence="5 12" id="KW-0347">Helicase</keyword>
<feature type="domain" description="Helicase ATP-binding" evidence="14">
    <location>
        <begin position="47"/>
        <end position="218"/>
    </location>
</feature>
<evidence type="ECO:0000259" key="16">
    <source>
        <dbReference type="PROSITE" id="PS51195"/>
    </source>
</evidence>
<dbReference type="EMBL" id="CP029346">
    <property type="protein sequence ID" value="AWL09135.1"/>
    <property type="molecule type" value="Genomic_DNA"/>
</dbReference>
<dbReference type="InterPro" id="IPR014001">
    <property type="entry name" value="Helicase_ATP-bd"/>
</dbReference>
<evidence type="ECO:0000256" key="13">
    <source>
        <dbReference type="SAM" id="MobiDB-lite"/>
    </source>
</evidence>
<sequence length="609" mass="67904">MCSGNVIKKQQMSNQIRFDSLPFSEGILAAVNEMGFEFASPIQSEAIPFILEGRDVIGQAQTGTGKTAAFGIPMIEHVAPFEKYVQAIVLCPTRELALQVTEELKKLSKFTKGVWVTTVYGGDSIERQIKSLKAGANIVVGTPGRVIDLIERRALKLGQASMIVLDEADEMLDMGFREDIESILQEIPEERQVVLFSATMSKPIMALTNRYLTNPKLVKVVKNEITNVNIEQLYFDVKGRAKMEVTTRLIDFYNLKLVLIFCNQKKRVDEVVEELVMRGYAAEGLHGDLRQSQRTQVMNRFRNGNVGFLVATDVAARGLDVENVDAVINYDIPLDEEYYVHRIGRTGRAGKFGKAFTLVVGSERNRLREIMNYTKVKIEKGVIPTFTDVVGVKKGMFIERVAATIQEGDLDVFNDALTNLHHAGFTTEQIVAALVKISMGVQKNEFGDENLEGEFERQSRKYGRDDRGGDRGDRGGYRGDRGGDRDGRRGAGRFERDSRYGGRDDRGGDRDRGPRGPRNDKEGKPYRSDENMVRMFVNIGFNEKISPSNIVGAFAGESGIPGNVLGQIQIENKHTYVDVPKEYANVVLEKMAGAQIKGKRVLVEIAKPV</sequence>
<evidence type="ECO:0000256" key="8">
    <source>
        <dbReference type="ARBA" id="ARBA00038437"/>
    </source>
</evidence>
<dbReference type="Pfam" id="PF00271">
    <property type="entry name" value="Helicase_C"/>
    <property type="match status" value="1"/>
</dbReference>
<dbReference type="GO" id="GO:0016887">
    <property type="term" value="F:ATP hydrolysis activity"/>
    <property type="evidence" value="ECO:0007669"/>
    <property type="project" value="RHEA"/>
</dbReference>
<feature type="short sequence motif" description="Q motif" evidence="11">
    <location>
        <begin position="16"/>
        <end position="44"/>
    </location>
</feature>
<keyword evidence="6 12" id="KW-0067">ATP-binding</keyword>
<dbReference type="Proteomes" id="UP000245468">
    <property type="component" value="Chromosome"/>
</dbReference>
<accession>A0A2S2DUT4</accession>
<organism evidence="17 18">
    <name type="scientific">Aquirufa nivalisilvae</name>
    <dbReference type="NCBI Taxonomy" id="2516557"/>
    <lineage>
        <taxon>Bacteria</taxon>
        <taxon>Pseudomonadati</taxon>
        <taxon>Bacteroidota</taxon>
        <taxon>Cytophagia</taxon>
        <taxon>Cytophagales</taxon>
        <taxon>Flectobacillaceae</taxon>
        <taxon>Aquirufa</taxon>
    </lineage>
</organism>
<evidence type="ECO:0000259" key="15">
    <source>
        <dbReference type="PROSITE" id="PS51194"/>
    </source>
</evidence>
<keyword evidence="4 12" id="KW-0378">Hydrolase</keyword>
<dbReference type="InterPro" id="IPR057325">
    <property type="entry name" value="DeaD_dimer"/>
</dbReference>
<protein>
    <recommendedName>
        <fullName evidence="10">DEAD-box ATP-dependent RNA helicase RhpA</fullName>
        <ecNumber evidence="1">3.6.4.13</ecNumber>
    </recommendedName>
</protein>
<evidence type="ECO:0000313" key="17">
    <source>
        <dbReference type="EMBL" id="AWL09135.1"/>
    </source>
</evidence>
<evidence type="ECO:0000256" key="5">
    <source>
        <dbReference type="ARBA" id="ARBA00022806"/>
    </source>
</evidence>
<keyword evidence="3 12" id="KW-0547">Nucleotide-binding</keyword>
<dbReference type="SMART" id="SM00487">
    <property type="entry name" value="DEXDc"/>
    <property type="match status" value="1"/>
</dbReference>
<proteinExistence type="inferred from homology"/>
<dbReference type="InterPro" id="IPR000629">
    <property type="entry name" value="RNA-helicase_DEAD-box_CS"/>
</dbReference>
<evidence type="ECO:0000313" key="18">
    <source>
        <dbReference type="Proteomes" id="UP000245468"/>
    </source>
</evidence>
<dbReference type="InterPro" id="IPR001650">
    <property type="entry name" value="Helicase_C-like"/>
</dbReference>